<organism evidence="8 9">
    <name type="scientific">Mucilaginibacter limnophilus</name>
    <dbReference type="NCBI Taxonomy" id="1932778"/>
    <lineage>
        <taxon>Bacteria</taxon>
        <taxon>Pseudomonadati</taxon>
        <taxon>Bacteroidota</taxon>
        <taxon>Sphingobacteriia</taxon>
        <taxon>Sphingobacteriales</taxon>
        <taxon>Sphingobacteriaceae</taxon>
        <taxon>Mucilaginibacter</taxon>
    </lineage>
</organism>
<accession>A0A437MIB5</accession>
<keyword evidence="4" id="KW-0067">ATP-binding</keyword>
<protein>
    <submittedName>
        <fullName evidence="8">Serine/threonine protein kinase</fullName>
    </submittedName>
</protein>
<name>A0A437MIB5_9SPHI</name>
<dbReference type="Pfam" id="PF00069">
    <property type="entry name" value="Pkinase"/>
    <property type="match status" value="1"/>
</dbReference>
<evidence type="ECO:0000313" key="8">
    <source>
        <dbReference type="EMBL" id="RVT97363.1"/>
    </source>
</evidence>
<evidence type="ECO:0000256" key="2">
    <source>
        <dbReference type="ARBA" id="ARBA00022741"/>
    </source>
</evidence>
<dbReference type="AlphaFoldDB" id="A0A437MIB5"/>
<keyword evidence="6" id="KW-0472">Membrane</keyword>
<gene>
    <name evidence="8" type="ORF">EOD41_18890</name>
</gene>
<evidence type="ECO:0000256" key="6">
    <source>
        <dbReference type="SAM" id="Phobius"/>
    </source>
</evidence>
<comment type="caution">
    <text evidence="8">The sequence shown here is derived from an EMBL/GenBank/DDBJ whole genome shotgun (WGS) entry which is preliminary data.</text>
</comment>
<dbReference type="Gene3D" id="3.30.200.20">
    <property type="entry name" value="Phosphorylase Kinase, domain 1"/>
    <property type="match status" value="1"/>
</dbReference>
<dbReference type="RefSeq" id="WP_127707886.1">
    <property type="nucleotide sequence ID" value="NZ_SACK01000011.1"/>
</dbReference>
<reference evidence="8 9" key="1">
    <citation type="submission" date="2019-01" db="EMBL/GenBank/DDBJ databases">
        <authorList>
            <person name="Chen W.-M."/>
        </authorList>
    </citation>
    <scope>NUCLEOTIDE SEQUENCE [LARGE SCALE GENOMIC DNA]</scope>
    <source>
        <strain evidence="8 9">YBJ-36</strain>
    </source>
</reference>
<dbReference type="SUPFAM" id="SSF56112">
    <property type="entry name" value="Protein kinase-like (PK-like)"/>
    <property type="match status" value="1"/>
</dbReference>
<feature type="domain" description="Protein kinase" evidence="7">
    <location>
        <begin position="11"/>
        <end position="302"/>
    </location>
</feature>
<evidence type="ECO:0000256" key="1">
    <source>
        <dbReference type="ARBA" id="ARBA00022679"/>
    </source>
</evidence>
<dbReference type="GO" id="GO:0005524">
    <property type="term" value="F:ATP binding"/>
    <property type="evidence" value="ECO:0007669"/>
    <property type="project" value="UniProtKB-KW"/>
</dbReference>
<keyword evidence="9" id="KW-1185">Reference proteome</keyword>
<proteinExistence type="predicted"/>
<evidence type="ECO:0000313" key="9">
    <source>
        <dbReference type="Proteomes" id="UP000282759"/>
    </source>
</evidence>
<keyword evidence="1" id="KW-0808">Transferase</keyword>
<dbReference type="EMBL" id="SACK01000011">
    <property type="protein sequence ID" value="RVT97363.1"/>
    <property type="molecule type" value="Genomic_DNA"/>
</dbReference>
<keyword evidence="8" id="KW-0723">Serine/threonine-protein kinase</keyword>
<keyword evidence="2" id="KW-0547">Nucleotide-binding</keyword>
<dbReference type="CDD" id="cd14014">
    <property type="entry name" value="STKc_PknB_like"/>
    <property type="match status" value="1"/>
</dbReference>
<sequence length="476" mass="53360">MSKVFTITEGLENLGALRTGGQGSVYKGRRTGAIYSAVKLIPTPIYTEDESDKNYRNFQNEVTKLQKVNEHPNPNVVKILSSGITESGSFPFIEMEYIEGPDLGELLQPPHDKIFTLKELIKVAEQLACALAHCHKVGVKHGDIKSNNVKYNIHTGNYVLLDFGLAIMSEEQRRSSIRHAGAIEFMAPEQHEGKMLLQTDIYSYGIVLYELLTGQVPFPLPGGNADTGRNTVMLMHMEGEIPEPLQLRKANLPDDWSVEKKTMEMQVPAWFTAMLQKCLEKDPENRFADGKELHDNIIHGSMATSAGQTASLNTFTLETENKRLQEQLRLWQQTSAGSEKQLASINLIAGKAGLKYDESRGIYERDRNMVHLPKRGFIGLVGVAALFMALFLYSFLSKNKTADNSTATTATIAKPYRSPFIFIKRYNHDSVLNAQRDSIANAKRLLANKSSLKSSKKISHRPQKKKKKKKKFLGIF</sequence>
<keyword evidence="6" id="KW-1133">Transmembrane helix</keyword>
<dbReference type="PANTHER" id="PTHR43289">
    <property type="entry name" value="MITOGEN-ACTIVATED PROTEIN KINASE KINASE KINASE 20-RELATED"/>
    <property type="match status" value="1"/>
</dbReference>
<keyword evidence="6" id="KW-0812">Transmembrane</keyword>
<dbReference type="OrthoDB" id="9813021at2"/>
<dbReference type="InterPro" id="IPR011009">
    <property type="entry name" value="Kinase-like_dom_sf"/>
</dbReference>
<feature type="region of interest" description="Disordered" evidence="5">
    <location>
        <begin position="450"/>
        <end position="476"/>
    </location>
</feature>
<evidence type="ECO:0000256" key="3">
    <source>
        <dbReference type="ARBA" id="ARBA00022777"/>
    </source>
</evidence>
<dbReference type="GO" id="GO:0004674">
    <property type="term" value="F:protein serine/threonine kinase activity"/>
    <property type="evidence" value="ECO:0007669"/>
    <property type="project" value="UniProtKB-KW"/>
</dbReference>
<dbReference type="PROSITE" id="PS50011">
    <property type="entry name" value="PROTEIN_KINASE_DOM"/>
    <property type="match status" value="1"/>
</dbReference>
<keyword evidence="3 8" id="KW-0418">Kinase</keyword>
<evidence type="ECO:0000259" key="7">
    <source>
        <dbReference type="PROSITE" id="PS50011"/>
    </source>
</evidence>
<feature type="transmembrane region" description="Helical" evidence="6">
    <location>
        <begin position="377"/>
        <end position="396"/>
    </location>
</feature>
<dbReference type="Proteomes" id="UP000282759">
    <property type="component" value="Unassembled WGS sequence"/>
</dbReference>
<evidence type="ECO:0000256" key="5">
    <source>
        <dbReference type="SAM" id="MobiDB-lite"/>
    </source>
</evidence>
<dbReference type="SMART" id="SM00220">
    <property type="entry name" value="S_TKc"/>
    <property type="match status" value="1"/>
</dbReference>
<dbReference type="PANTHER" id="PTHR43289:SF6">
    <property type="entry name" value="SERINE_THREONINE-PROTEIN KINASE NEKL-3"/>
    <property type="match status" value="1"/>
</dbReference>
<feature type="compositionally biased region" description="Basic residues" evidence="5">
    <location>
        <begin position="454"/>
        <end position="476"/>
    </location>
</feature>
<dbReference type="Gene3D" id="1.10.510.10">
    <property type="entry name" value="Transferase(Phosphotransferase) domain 1"/>
    <property type="match status" value="1"/>
</dbReference>
<dbReference type="InterPro" id="IPR000719">
    <property type="entry name" value="Prot_kinase_dom"/>
</dbReference>
<evidence type="ECO:0000256" key="4">
    <source>
        <dbReference type="ARBA" id="ARBA00022840"/>
    </source>
</evidence>